<sequence>MADYSFGVEIEVCAEPHTIRPPLITRHALYYEKLAASLRKRHLPAKANDLRSTRRSPDNYDAWWITRDGSIANSDPSRFLPFEAVSPILTLRGGWEANIDTFWESFGKVFHLPKRDASCGSHIHISRGRNKRFTLSQLKTVAFGIVMYEDLVKALLTAERQNNRFCRPNTEGSAQLRRCRTAAAAADLIKSVTTPSGLRDVMQDSRYVLWNFDNVLEGRSGTIEFRGGRFLRGVVRTKRWIAFAVAFIHAILTMDDLKSPNYTSLESWTPQGLYKTIRSAAGQLGIRKYLPEDHMVMSERAHWV</sequence>
<protein>
    <submittedName>
        <fullName evidence="1">Amidoligase enzyme-domain-containing protein</fullName>
    </submittedName>
</protein>
<evidence type="ECO:0000313" key="2">
    <source>
        <dbReference type="Proteomes" id="UP001239445"/>
    </source>
</evidence>
<dbReference type="EMBL" id="MU839831">
    <property type="protein sequence ID" value="KAK1756706.1"/>
    <property type="molecule type" value="Genomic_DNA"/>
</dbReference>
<name>A0AAJ0BEC7_9PEZI</name>
<organism evidence="1 2">
    <name type="scientific">Echria macrotheca</name>
    <dbReference type="NCBI Taxonomy" id="438768"/>
    <lineage>
        <taxon>Eukaryota</taxon>
        <taxon>Fungi</taxon>
        <taxon>Dikarya</taxon>
        <taxon>Ascomycota</taxon>
        <taxon>Pezizomycotina</taxon>
        <taxon>Sordariomycetes</taxon>
        <taxon>Sordariomycetidae</taxon>
        <taxon>Sordariales</taxon>
        <taxon>Schizotheciaceae</taxon>
        <taxon>Echria</taxon>
    </lineage>
</organism>
<dbReference type="PANTHER" id="PTHR36847:SF1">
    <property type="entry name" value="AMIDOLIGASE ENZYME"/>
    <property type="match status" value="1"/>
</dbReference>
<gene>
    <name evidence="1" type="ORF">QBC47DRAFT_377474</name>
</gene>
<dbReference type="Pfam" id="PF12224">
    <property type="entry name" value="Amidoligase_2"/>
    <property type="match status" value="1"/>
</dbReference>
<accession>A0AAJ0BEC7</accession>
<keyword evidence="2" id="KW-1185">Reference proteome</keyword>
<reference evidence="1" key="1">
    <citation type="submission" date="2023-06" db="EMBL/GenBank/DDBJ databases">
        <title>Genome-scale phylogeny and comparative genomics of the fungal order Sordariales.</title>
        <authorList>
            <consortium name="Lawrence Berkeley National Laboratory"/>
            <person name="Hensen N."/>
            <person name="Bonometti L."/>
            <person name="Westerberg I."/>
            <person name="Brannstrom I.O."/>
            <person name="Guillou S."/>
            <person name="Cros-Aarteil S."/>
            <person name="Calhoun S."/>
            <person name="Haridas S."/>
            <person name="Kuo A."/>
            <person name="Mondo S."/>
            <person name="Pangilinan J."/>
            <person name="Riley R."/>
            <person name="Labutti K."/>
            <person name="Andreopoulos B."/>
            <person name="Lipzen A."/>
            <person name="Chen C."/>
            <person name="Yanf M."/>
            <person name="Daum C."/>
            <person name="Ng V."/>
            <person name="Clum A."/>
            <person name="Steindorff A."/>
            <person name="Ohm R."/>
            <person name="Martin F."/>
            <person name="Silar P."/>
            <person name="Natvig D."/>
            <person name="Lalanne C."/>
            <person name="Gautier V."/>
            <person name="Ament-Velasquez S.L."/>
            <person name="Kruys A."/>
            <person name="Hutchinson M.I."/>
            <person name="Powell A.J."/>
            <person name="Barry K."/>
            <person name="Miller A.N."/>
            <person name="Grigoriev I.V."/>
            <person name="Debuchy R."/>
            <person name="Gladieux P."/>
            <person name="Thoren M.H."/>
            <person name="Johannesson H."/>
        </authorList>
    </citation>
    <scope>NUCLEOTIDE SEQUENCE</scope>
    <source>
        <strain evidence="1">PSN4</strain>
    </source>
</reference>
<evidence type="ECO:0000313" key="1">
    <source>
        <dbReference type="EMBL" id="KAK1756706.1"/>
    </source>
</evidence>
<comment type="caution">
    <text evidence="1">The sequence shown here is derived from an EMBL/GenBank/DDBJ whole genome shotgun (WGS) entry which is preliminary data.</text>
</comment>
<dbReference type="PANTHER" id="PTHR36847">
    <property type="entry name" value="AMIDOLIGASE ENZYME"/>
    <property type="match status" value="1"/>
</dbReference>
<dbReference type="Proteomes" id="UP001239445">
    <property type="component" value="Unassembled WGS sequence"/>
</dbReference>
<dbReference type="InterPro" id="IPR022025">
    <property type="entry name" value="Amidoligase_2"/>
</dbReference>
<proteinExistence type="predicted"/>
<dbReference type="AlphaFoldDB" id="A0AAJ0BEC7"/>